<dbReference type="InterPro" id="IPR036866">
    <property type="entry name" value="RibonucZ/Hydroxyglut_hydro"/>
</dbReference>
<keyword evidence="2" id="KW-1185">Reference proteome</keyword>
<reference evidence="2" key="1">
    <citation type="journal article" date="2019" name="Int. J. Syst. Evol. Microbiol.">
        <title>The Global Catalogue of Microorganisms (GCM) 10K type strain sequencing project: providing services to taxonomists for standard genome sequencing and annotation.</title>
        <authorList>
            <consortium name="The Broad Institute Genomics Platform"/>
            <consortium name="The Broad Institute Genome Sequencing Center for Infectious Disease"/>
            <person name="Wu L."/>
            <person name="Ma J."/>
        </authorList>
    </citation>
    <scope>NUCLEOTIDE SEQUENCE [LARGE SCALE GENOMIC DNA]</scope>
    <source>
        <strain evidence="2">KCTC 42644</strain>
    </source>
</reference>
<gene>
    <name evidence="1" type="ORF">ACFOMD_11825</name>
</gene>
<name>A0ABV7XDD4_9SPHN</name>
<dbReference type="PANTHER" id="PTHR33835">
    <property type="entry name" value="YALI0C07656P"/>
    <property type="match status" value="1"/>
</dbReference>
<evidence type="ECO:0000313" key="2">
    <source>
        <dbReference type="Proteomes" id="UP001595615"/>
    </source>
</evidence>
<evidence type="ECO:0008006" key="3">
    <source>
        <dbReference type="Google" id="ProtNLM"/>
    </source>
</evidence>
<sequence>MAKFNEEWTVGPHGPLEAIDDGLLTVEGEIVMPLGRFPRRMTVARLAGGGTAIWSGIPLREPEMRQIEALGDPKFLIVPGVGHRLDLKPWKQRYPSAKIVCAPGAREAVEEVLPADGLDSFDDAEVRLEIVPGVGERELAMHVRRGGKLSLLLNDILANVQHPHGLGAHVLARLMGFGVSRPKMPWVGKRMFVEDEKALAAAFRAWAAEPDLTRIIVSHGDPITRDVQAVLEGIAAELEG</sequence>
<evidence type="ECO:0000313" key="1">
    <source>
        <dbReference type="EMBL" id="MFC3713267.1"/>
    </source>
</evidence>
<dbReference type="SUPFAM" id="SSF56281">
    <property type="entry name" value="Metallo-hydrolase/oxidoreductase"/>
    <property type="match status" value="1"/>
</dbReference>
<accession>A0ABV7XDD4</accession>
<dbReference type="RefSeq" id="WP_380861583.1">
    <property type="nucleotide sequence ID" value="NZ_JBHRXV010000010.1"/>
</dbReference>
<dbReference type="InterPro" id="IPR025638">
    <property type="entry name" value="DUF4336"/>
</dbReference>
<protein>
    <recommendedName>
        <fullName evidence="3">DUF4336 domain-containing protein</fullName>
    </recommendedName>
</protein>
<dbReference type="EMBL" id="JBHRXV010000010">
    <property type="protein sequence ID" value="MFC3713267.1"/>
    <property type="molecule type" value="Genomic_DNA"/>
</dbReference>
<dbReference type="Proteomes" id="UP001595615">
    <property type="component" value="Unassembled WGS sequence"/>
</dbReference>
<dbReference type="PANTHER" id="PTHR33835:SF1">
    <property type="entry name" value="METALLO-BETA-LACTAMASE DOMAIN-CONTAINING PROTEIN"/>
    <property type="match status" value="1"/>
</dbReference>
<proteinExistence type="predicted"/>
<organism evidence="1 2">
    <name type="scientific">Sphingoaurantiacus capsulatus</name>
    <dbReference type="NCBI Taxonomy" id="1771310"/>
    <lineage>
        <taxon>Bacteria</taxon>
        <taxon>Pseudomonadati</taxon>
        <taxon>Pseudomonadota</taxon>
        <taxon>Alphaproteobacteria</taxon>
        <taxon>Sphingomonadales</taxon>
        <taxon>Sphingosinicellaceae</taxon>
        <taxon>Sphingoaurantiacus</taxon>
    </lineage>
</organism>
<comment type="caution">
    <text evidence="1">The sequence shown here is derived from an EMBL/GenBank/DDBJ whole genome shotgun (WGS) entry which is preliminary data.</text>
</comment>